<gene>
    <name evidence="1" type="ordered locus">AMIS_59810</name>
</gene>
<organism evidence="1 2">
    <name type="scientific">Actinoplanes missouriensis (strain ATCC 14538 / DSM 43046 / CBS 188.64 / JCM 3121 / NBRC 102363 / NCIMB 12654 / NRRL B-3342 / UNCC 431)</name>
    <dbReference type="NCBI Taxonomy" id="512565"/>
    <lineage>
        <taxon>Bacteria</taxon>
        <taxon>Bacillati</taxon>
        <taxon>Actinomycetota</taxon>
        <taxon>Actinomycetes</taxon>
        <taxon>Micromonosporales</taxon>
        <taxon>Micromonosporaceae</taxon>
        <taxon>Actinoplanes</taxon>
    </lineage>
</organism>
<dbReference type="GO" id="GO:0140291">
    <property type="term" value="P:peptidyl-glutamate ADP-deribosylation"/>
    <property type="evidence" value="ECO:0007669"/>
    <property type="project" value="TreeGrafter"/>
</dbReference>
<keyword evidence="2" id="KW-1185">Reference proteome</keyword>
<dbReference type="InterPro" id="IPR043472">
    <property type="entry name" value="Macro_dom-like"/>
</dbReference>
<dbReference type="PANTHER" id="PTHR12521:SF0">
    <property type="entry name" value="ADP-RIBOSE GLYCOHYDROLASE OARD1"/>
    <property type="match status" value="1"/>
</dbReference>
<dbReference type="eggNOG" id="COG2110">
    <property type="taxonomic scope" value="Bacteria"/>
</dbReference>
<dbReference type="STRING" id="512565.AMIS_59810"/>
<dbReference type="Proteomes" id="UP000007882">
    <property type="component" value="Chromosome"/>
</dbReference>
<reference evidence="1 2" key="1">
    <citation type="submission" date="2012-02" db="EMBL/GenBank/DDBJ databases">
        <title>Complete genome sequence of Actinoplanes missouriensis 431 (= NBRC 102363).</title>
        <authorList>
            <person name="Ohnishi Y."/>
            <person name="Ishikawa J."/>
            <person name="Sekine M."/>
            <person name="Hosoyama A."/>
            <person name="Harada T."/>
            <person name="Narita H."/>
            <person name="Hata T."/>
            <person name="Konno Y."/>
            <person name="Tutikane K."/>
            <person name="Fujita N."/>
            <person name="Horinouchi S."/>
            <person name="Hayakawa M."/>
        </authorList>
    </citation>
    <scope>NUCLEOTIDE SEQUENCE [LARGE SCALE GENOMIC DNA]</scope>
    <source>
        <strain evidence="2">ATCC 14538 / DSM 43046 / CBS 188.64 / JCM 3121 / NBRC 102363 / NCIMB 12654 / NRRL B-3342 / UNCC 431</strain>
    </source>
</reference>
<protein>
    <recommendedName>
        <fullName evidence="3">Macro domain-containing protein</fullName>
    </recommendedName>
</protein>
<dbReference type="PANTHER" id="PTHR12521">
    <property type="entry name" value="PROTEIN C6ORF130"/>
    <property type="match status" value="1"/>
</dbReference>
<dbReference type="InterPro" id="IPR050892">
    <property type="entry name" value="ADP-ribose_metab_enzymes"/>
</dbReference>
<evidence type="ECO:0000313" key="1">
    <source>
        <dbReference type="EMBL" id="BAL91201.1"/>
    </source>
</evidence>
<dbReference type="AlphaFoldDB" id="I0HDW4"/>
<dbReference type="HOGENOM" id="CLU_054419_3_0_11"/>
<accession>I0HDW4</accession>
<proteinExistence type="predicted"/>
<evidence type="ECO:0000313" key="2">
    <source>
        <dbReference type="Proteomes" id="UP000007882"/>
    </source>
</evidence>
<evidence type="ECO:0008006" key="3">
    <source>
        <dbReference type="Google" id="ProtNLM"/>
    </source>
</evidence>
<dbReference type="PATRIC" id="fig|512565.3.peg.5974"/>
<name>I0HDW4_ACTM4</name>
<dbReference type="EMBL" id="AP012319">
    <property type="protein sequence ID" value="BAL91201.1"/>
    <property type="molecule type" value="Genomic_DNA"/>
</dbReference>
<dbReference type="KEGG" id="ams:AMIS_59810"/>
<dbReference type="SUPFAM" id="SSF52949">
    <property type="entry name" value="Macro domain-like"/>
    <property type="match status" value="1"/>
</dbReference>
<sequence>MPVDLVDIRAGDLFAQGFPALAHGVTCVGVMDHGFRVRWPAMYDRYRARCRAGMLRLGGLMSWKAPDGLIVYNLVVAQRAGTPPDLTALRSALAAALDDAERREIRSIGLPQFGDWDVVGPVVREVAAGSSVRIVVMRS</sequence>
<dbReference type="Gene3D" id="3.40.220.10">
    <property type="entry name" value="Leucine Aminopeptidase, subunit E, domain 1"/>
    <property type="match status" value="1"/>
</dbReference>